<reference evidence="3" key="1">
    <citation type="journal article" date="2019" name="Int. J. Syst. Evol. Microbiol.">
        <title>The Global Catalogue of Microorganisms (GCM) 10K type strain sequencing project: providing services to taxonomists for standard genome sequencing and annotation.</title>
        <authorList>
            <consortium name="The Broad Institute Genomics Platform"/>
            <consortium name="The Broad Institute Genome Sequencing Center for Infectious Disease"/>
            <person name="Wu L."/>
            <person name="Ma J."/>
        </authorList>
    </citation>
    <scope>NUCLEOTIDE SEQUENCE [LARGE SCALE GENOMIC DNA]</scope>
    <source>
        <strain evidence="3">JCM 17805</strain>
    </source>
</reference>
<dbReference type="PANTHER" id="PTHR30605:SF0">
    <property type="entry name" value="ANHYDRO-N-ACETYLMURAMIC ACID KINASE"/>
    <property type="match status" value="1"/>
</dbReference>
<proteinExistence type="inferred from homology"/>
<sequence length="375" mass="40547">MTMQHVDPDSEFYIGLMSGTSMDAMDAVLVDLGSAFPLQKHQVSIPLPETLRKSLFALCQDGPNEIIRMAKADIQVAEISAQAVSILLKEASIPASDIQAIGSHGQTIRHLPQVGNTLQIGSPSHIAELTGILTVADFRRRDMAAGGQGAPLVPAFHEAVFRHPEKNRVILNIGGIANISILPTAKHIPVSGFDTGPGNALMDYWNQKHQGTRYDLNGSWASCGTVDHALLHDCLSDAYFSRQPPKSTGREHFNAEWFNRFLNKHDSLTPADIQATLMELTAKSIAADIQRYAVDCQELFVCGGGAYNSALLERIAFHLPDISVSSTRSLGLAAEWVEAVAFAWLARQTIHGLPGNLPSVTNAKGQRILGGIYPA</sequence>
<name>A0ABP8V4J7_9GAMM</name>
<dbReference type="NCBIfam" id="NF007139">
    <property type="entry name" value="PRK09585.1-3"/>
    <property type="match status" value="1"/>
</dbReference>
<keyword evidence="1" id="KW-0067">ATP-binding</keyword>
<dbReference type="InterPro" id="IPR005338">
    <property type="entry name" value="Anhydro_N_Ac-Mur_kinase"/>
</dbReference>
<dbReference type="GO" id="GO:0016301">
    <property type="term" value="F:kinase activity"/>
    <property type="evidence" value="ECO:0007669"/>
    <property type="project" value="UniProtKB-KW"/>
</dbReference>
<keyword evidence="1" id="KW-0808">Transferase</keyword>
<evidence type="ECO:0000313" key="3">
    <source>
        <dbReference type="Proteomes" id="UP001500604"/>
    </source>
</evidence>
<dbReference type="NCBIfam" id="NF007148">
    <property type="entry name" value="PRK09585.3-2"/>
    <property type="match status" value="1"/>
</dbReference>
<dbReference type="HAMAP" id="MF_01270">
    <property type="entry name" value="AnhMurNAc_kinase"/>
    <property type="match status" value="1"/>
</dbReference>
<protein>
    <recommendedName>
        <fullName evidence="1">Anhydro-N-acetylmuramic acid kinase</fullName>
        <ecNumber evidence="1">2.7.1.170</ecNumber>
    </recommendedName>
    <alternativeName>
        <fullName evidence="1">AnhMurNAc kinase</fullName>
    </alternativeName>
</protein>
<gene>
    <name evidence="1" type="primary">anmK</name>
    <name evidence="2" type="ORF">GCM10023116_32020</name>
</gene>
<dbReference type="PANTHER" id="PTHR30605">
    <property type="entry name" value="ANHYDRO-N-ACETYLMURAMIC ACID KINASE"/>
    <property type="match status" value="1"/>
</dbReference>
<keyword evidence="3" id="KW-1185">Reference proteome</keyword>
<dbReference type="Gene3D" id="3.30.420.40">
    <property type="match status" value="2"/>
</dbReference>
<keyword evidence="1 2" id="KW-0418">Kinase</keyword>
<dbReference type="EMBL" id="BAABFL010000427">
    <property type="protein sequence ID" value="GAA4650919.1"/>
    <property type="molecule type" value="Genomic_DNA"/>
</dbReference>
<keyword evidence="1" id="KW-0119">Carbohydrate metabolism</keyword>
<dbReference type="SUPFAM" id="SSF53067">
    <property type="entry name" value="Actin-like ATPase domain"/>
    <property type="match status" value="1"/>
</dbReference>
<organism evidence="2 3">
    <name type="scientific">Kistimonas scapharcae</name>
    <dbReference type="NCBI Taxonomy" id="1036133"/>
    <lineage>
        <taxon>Bacteria</taxon>
        <taxon>Pseudomonadati</taxon>
        <taxon>Pseudomonadota</taxon>
        <taxon>Gammaproteobacteria</taxon>
        <taxon>Oceanospirillales</taxon>
        <taxon>Endozoicomonadaceae</taxon>
        <taxon>Kistimonas</taxon>
    </lineage>
</organism>
<comment type="catalytic activity">
    <reaction evidence="1">
        <text>1,6-anhydro-N-acetyl-beta-muramate + ATP + H2O = N-acetyl-D-muramate 6-phosphate + ADP + H(+)</text>
        <dbReference type="Rhea" id="RHEA:24952"/>
        <dbReference type="ChEBI" id="CHEBI:15377"/>
        <dbReference type="ChEBI" id="CHEBI:15378"/>
        <dbReference type="ChEBI" id="CHEBI:30616"/>
        <dbReference type="ChEBI" id="CHEBI:58690"/>
        <dbReference type="ChEBI" id="CHEBI:58722"/>
        <dbReference type="ChEBI" id="CHEBI:456216"/>
        <dbReference type="EC" id="2.7.1.170"/>
    </reaction>
</comment>
<dbReference type="EC" id="2.7.1.170" evidence="1"/>
<keyword evidence="1" id="KW-0547">Nucleotide-binding</keyword>
<comment type="pathway">
    <text evidence="1">Cell wall biogenesis; peptidoglycan recycling.</text>
</comment>
<dbReference type="InterPro" id="IPR043129">
    <property type="entry name" value="ATPase_NBD"/>
</dbReference>
<dbReference type="Pfam" id="PF03702">
    <property type="entry name" value="AnmK"/>
    <property type="match status" value="1"/>
</dbReference>
<dbReference type="RefSeq" id="WP_345197193.1">
    <property type="nucleotide sequence ID" value="NZ_BAABFL010000427.1"/>
</dbReference>
<feature type="binding site" evidence="1">
    <location>
        <begin position="19"/>
        <end position="26"/>
    </location>
    <ligand>
        <name>ATP</name>
        <dbReference type="ChEBI" id="CHEBI:30616"/>
    </ligand>
</feature>
<comment type="similarity">
    <text evidence="1">Belongs to the anhydro-N-acetylmuramic acid kinase family.</text>
</comment>
<comment type="pathway">
    <text evidence="1">Amino-sugar metabolism; 1,6-anhydro-N-acetylmuramate degradation.</text>
</comment>
<comment type="caution">
    <text evidence="2">The sequence shown here is derived from an EMBL/GenBank/DDBJ whole genome shotgun (WGS) entry which is preliminary data.</text>
</comment>
<evidence type="ECO:0000256" key="1">
    <source>
        <dbReference type="HAMAP-Rule" id="MF_01270"/>
    </source>
</evidence>
<comment type="function">
    <text evidence="1">Catalyzes the specific phosphorylation of 1,6-anhydro-N-acetylmuramic acid (anhMurNAc) with the simultaneous cleavage of the 1,6-anhydro ring, generating MurNAc-6-P. Is required for the utilization of anhMurNAc either imported from the medium or derived from its own cell wall murein, and thus plays a role in cell wall recycling.</text>
</comment>
<dbReference type="CDD" id="cd24050">
    <property type="entry name" value="ASKHA_NBD_ANMK"/>
    <property type="match status" value="1"/>
</dbReference>
<dbReference type="Proteomes" id="UP001500604">
    <property type="component" value="Unassembled WGS sequence"/>
</dbReference>
<accession>A0ABP8V4J7</accession>
<evidence type="ECO:0000313" key="2">
    <source>
        <dbReference type="EMBL" id="GAA4650919.1"/>
    </source>
</evidence>